<proteinExistence type="predicted"/>
<sequence length="185" mass="19882">MKKLLTILGVTVASLAYSQGGTMIVNNYSVYEYRGALIANNFSGGCYPIIGTTDTVVIHPDSHIGNGQALVYPNYKDQFTLSLYPMPNWTVNISATSSNVRPWNHGSLMPGGVFSNNTKWSSTKFAMYDTATSSYVTGFNANLSIAGNPCNGSGDYFATPSGANSAEMFTITTSTGLVETYLQLY</sequence>
<protein>
    <submittedName>
        <fullName evidence="2">Uncharacterized protein</fullName>
    </submittedName>
</protein>
<feature type="signal peptide" evidence="1">
    <location>
        <begin position="1"/>
        <end position="18"/>
    </location>
</feature>
<dbReference type="OrthoDB" id="1272978at2"/>
<dbReference type="Proteomes" id="UP000186373">
    <property type="component" value="Unassembled WGS sequence"/>
</dbReference>
<keyword evidence="3" id="KW-1185">Reference proteome</keyword>
<name>A0A1N7IL80_9FLAO</name>
<reference evidence="3" key="1">
    <citation type="submission" date="2017-01" db="EMBL/GenBank/DDBJ databases">
        <authorList>
            <person name="Varghese N."/>
            <person name="Submissions S."/>
        </authorList>
    </citation>
    <scope>NUCLEOTIDE SEQUENCE [LARGE SCALE GENOMIC DNA]</scope>
    <source>
        <strain evidence="3">DSM 17126</strain>
    </source>
</reference>
<dbReference type="RefSeq" id="WP_076508185.1">
    <property type="nucleotide sequence ID" value="NZ_FTNY01000004.1"/>
</dbReference>
<keyword evidence="1" id="KW-0732">Signal</keyword>
<dbReference type="AlphaFoldDB" id="A0A1N7IL80"/>
<accession>A0A1N7IL80</accession>
<feature type="chain" id="PRO_5009942797" evidence="1">
    <location>
        <begin position="19"/>
        <end position="185"/>
    </location>
</feature>
<organism evidence="2 3">
    <name type="scientific">Chryseobacterium shigense</name>
    <dbReference type="NCBI Taxonomy" id="297244"/>
    <lineage>
        <taxon>Bacteria</taxon>
        <taxon>Pseudomonadati</taxon>
        <taxon>Bacteroidota</taxon>
        <taxon>Flavobacteriia</taxon>
        <taxon>Flavobacteriales</taxon>
        <taxon>Weeksellaceae</taxon>
        <taxon>Chryseobacterium group</taxon>
        <taxon>Chryseobacterium</taxon>
    </lineage>
</organism>
<evidence type="ECO:0000313" key="2">
    <source>
        <dbReference type="EMBL" id="SIS37825.1"/>
    </source>
</evidence>
<evidence type="ECO:0000313" key="3">
    <source>
        <dbReference type="Proteomes" id="UP000186373"/>
    </source>
</evidence>
<evidence type="ECO:0000256" key="1">
    <source>
        <dbReference type="SAM" id="SignalP"/>
    </source>
</evidence>
<gene>
    <name evidence="2" type="ORF">SAMN05421639_104168</name>
</gene>
<dbReference type="EMBL" id="FTNY01000004">
    <property type="protein sequence ID" value="SIS37825.1"/>
    <property type="molecule type" value="Genomic_DNA"/>
</dbReference>